<organism evidence="1 2">
    <name type="scientific">Arenimonas donghaensis DSM 18148 = HO3-R19</name>
    <dbReference type="NCBI Taxonomy" id="1121014"/>
    <lineage>
        <taxon>Bacteria</taxon>
        <taxon>Pseudomonadati</taxon>
        <taxon>Pseudomonadota</taxon>
        <taxon>Gammaproteobacteria</taxon>
        <taxon>Lysobacterales</taxon>
        <taxon>Lysobacteraceae</taxon>
        <taxon>Arenimonas</taxon>
    </lineage>
</organism>
<reference evidence="1 2" key="2">
    <citation type="journal article" date="2015" name="Stand. Genomic Sci.">
        <title>High quality draft genomic sequence of Arenimonas donghaensis DSM 18148(T).</title>
        <authorList>
            <person name="Chen F."/>
            <person name="Wang H."/>
            <person name="Cao Y."/>
            <person name="Li X."/>
            <person name="Wang G."/>
        </authorList>
    </citation>
    <scope>NUCLEOTIDE SEQUENCE [LARGE SCALE GENOMIC DNA]</scope>
    <source>
        <strain evidence="1 2">HO3-R19</strain>
    </source>
</reference>
<dbReference type="STRING" id="1121014.N788_03655"/>
<evidence type="ECO:0000313" key="1">
    <source>
        <dbReference type="EMBL" id="KFL36716.1"/>
    </source>
</evidence>
<sequence>MGRLLDGLQAESEEAAAANPANVGSSSSASSQIREIREVQEVENQLRRQRLLALAASEGLAAALVYGQPEAELSLCDQLPEGGVRAYLRALDASNRIGSGLVPSGWSHRLDCAHCGPVWWHRGGSVLACPWCARHRAGKAFPRPIVTCRPCRHAKPDHINPYGGVGRCALEGARIHWPDQRHVCAEHKVGEMSDA</sequence>
<name>A0A087MIL3_9GAMM</name>
<reference evidence="2" key="1">
    <citation type="submission" date="2013-08" db="EMBL/GenBank/DDBJ databases">
        <title>Genome sequencing of Arenimonas donghaensis.</title>
        <authorList>
            <person name="Chen F."/>
            <person name="Wang G."/>
        </authorList>
    </citation>
    <scope>NUCLEOTIDE SEQUENCE [LARGE SCALE GENOMIC DNA]</scope>
    <source>
        <strain evidence="2">HO3-R19</strain>
    </source>
</reference>
<dbReference type="AlphaFoldDB" id="A0A087MIL3"/>
<accession>A0A087MIL3</accession>
<dbReference type="EMBL" id="AVCJ01000012">
    <property type="protein sequence ID" value="KFL36716.1"/>
    <property type="molecule type" value="Genomic_DNA"/>
</dbReference>
<dbReference type="Proteomes" id="UP000029085">
    <property type="component" value="Unassembled WGS sequence"/>
</dbReference>
<protein>
    <submittedName>
        <fullName evidence="1">Uncharacterized protein</fullName>
    </submittedName>
</protein>
<keyword evidence="2" id="KW-1185">Reference proteome</keyword>
<evidence type="ECO:0000313" key="2">
    <source>
        <dbReference type="Proteomes" id="UP000029085"/>
    </source>
</evidence>
<gene>
    <name evidence="1" type="ORF">N788_03655</name>
</gene>
<proteinExistence type="predicted"/>
<comment type="caution">
    <text evidence="1">The sequence shown here is derived from an EMBL/GenBank/DDBJ whole genome shotgun (WGS) entry which is preliminary data.</text>
</comment>